<sequence length="226" mass="26077">MKLLLVEDHQELADNILHFLKQENYVCEWASSIAEAKDILSMFEYDCVLLDMTLPDGMGLTLLHYIKQLYPSTQVIIISAQNSLDYKIIGLDSGADDYITKPFPLPELHSRIKAVARRSNKETNSDLLIYNEIVIDMQSMECKVNDNVLSLTKKELNLLIYFINNKNRVLSRQAIAIHLWGDYTYNLDNVDFIYQHLKNLRRKISEAGGTDYVQTVYGLGYKWTDS</sequence>
<dbReference type="GO" id="GO:0000156">
    <property type="term" value="F:phosphorelay response regulator activity"/>
    <property type="evidence" value="ECO:0007669"/>
    <property type="project" value="TreeGrafter"/>
</dbReference>
<feature type="modified residue" description="4-aspartylphosphate" evidence="6">
    <location>
        <position position="51"/>
    </location>
</feature>
<dbReference type="InterPro" id="IPR001789">
    <property type="entry name" value="Sig_transdc_resp-reg_receiver"/>
</dbReference>
<dbReference type="InterPro" id="IPR001867">
    <property type="entry name" value="OmpR/PhoB-type_DNA-bd"/>
</dbReference>
<evidence type="ECO:0000313" key="13">
    <source>
        <dbReference type="Proteomes" id="UP000650994"/>
    </source>
</evidence>
<evidence type="ECO:0000259" key="9">
    <source>
        <dbReference type="PROSITE" id="PS51755"/>
    </source>
</evidence>
<dbReference type="GO" id="GO:0032993">
    <property type="term" value="C:protein-DNA complex"/>
    <property type="evidence" value="ECO:0007669"/>
    <property type="project" value="TreeGrafter"/>
</dbReference>
<keyword evidence="1 6" id="KW-0597">Phosphoprotein</keyword>
<evidence type="ECO:0000313" key="11">
    <source>
        <dbReference type="EMBL" id="SHK64641.1"/>
    </source>
</evidence>
<dbReference type="InterPro" id="IPR011006">
    <property type="entry name" value="CheY-like_superfamily"/>
</dbReference>
<dbReference type="EMBL" id="FRBH01000002">
    <property type="protein sequence ID" value="SHK64641.1"/>
    <property type="molecule type" value="Genomic_DNA"/>
</dbReference>
<dbReference type="AlphaFoldDB" id="A0A1M6U671"/>
<dbReference type="GO" id="GO:0005829">
    <property type="term" value="C:cytosol"/>
    <property type="evidence" value="ECO:0007669"/>
    <property type="project" value="TreeGrafter"/>
</dbReference>
<keyword evidence="2" id="KW-0902">Two-component regulatory system</keyword>
<keyword evidence="3" id="KW-0805">Transcription regulation</keyword>
<dbReference type="PANTHER" id="PTHR48111:SF22">
    <property type="entry name" value="REGULATOR OF RPOS"/>
    <property type="match status" value="1"/>
</dbReference>
<evidence type="ECO:0000256" key="5">
    <source>
        <dbReference type="ARBA" id="ARBA00023163"/>
    </source>
</evidence>
<organism evidence="11 12">
    <name type="scientific">Chishuiella changwenlii</name>
    <dbReference type="NCBI Taxonomy" id="1434701"/>
    <lineage>
        <taxon>Bacteria</taxon>
        <taxon>Pseudomonadati</taxon>
        <taxon>Bacteroidota</taxon>
        <taxon>Flavobacteriia</taxon>
        <taxon>Flavobacteriales</taxon>
        <taxon>Weeksellaceae</taxon>
        <taxon>Chishuiella</taxon>
    </lineage>
</organism>
<keyword evidence="13" id="KW-1185">Reference proteome</keyword>
<feature type="DNA-binding region" description="OmpR/PhoB-type" evidence="7">
    <location>
        <begin position="125"/>
        <end position="225"/>
    </location>
</feature>
<evidence type="ECO:0000256" key="7">
    <source>
        <dbReference type="PROSITE-ProRule" id="PRU01091"/>
    </source>
</evidence>
<dbReference type="OrthoDB" id="9790442at2"/>
<dbReference type="SUPFAM" id="SSF52172">
    <property type="entry name" value="CheY-like"/>
    <property type="match status" value="1"/>
</dbReference>
<dbReference type="InterPro" id="IPR039420">
    <property type="entry name" value="WalR-like"/>
</dbReference>
<dbReference type="Proteomes" id="UP000650994">
    <property type="component" value="Unassembled WGS sequence"/>
</dbReference>
<evidence type="ECO:0000256" key="3">
    <source>
        <dbReference type="ARBA" id="ARBA00023015"/>
    </source>
</evidence>
<dbReference type="CDD" id="cd00383">
    <property type="entry name" value="trans_reg_C"/>
    <property type="match status" value="1"/>
</dbReference>
<dbReference type="InterPro" id="IPR016032">
    <property type="entry name" value="Sig_transdc_resp-reg_C-effctor"/>
</dbReference>
<evidence type="ECO:0000256" key="6">
    <source>
        <dbReference type="PROSITE-ProRule" id="PRU00169"/>
    </source>
</evidence>
<dbReference type="STRING" id="1434701.SAMN05443634_102225"/>
<dbReference type="Gene3D" id="1.10.10.10">
    <property type="entry name" value="Winged helix-like DNA-binding domain superfamily/Winged helix DNA-binding domain"/>
    <property type="match status" value="1"/>
</dbReference>
<proteinExistence type="predicted"/>
<dbReference type="InterPro" id="IPR036388">
    <property type="entry name" value="WH-like_DNA-bd_sf"/>
</dbReference>
<evidence type="ECO:0000256" key="2">
    <source>
        <dbReference type="ARBA" id="ARBA00023012"/>
    </source>
</evidence>
<dbReference type="SUPFAM" id="SSF46894">
    <property type="entry name" value="C-terminal effector domain of the bipartite response regulators"/>
    <property type="match status" value="1"/>
</dbReference>
<name>A0A1M6U671_9FLAO</name>
<reference evidence="12" key="3">
    <citation type="submission" date="2016-11" db="EMBL/GenBank/DDBJ databases">
        <authorList>
            <person name="Varghese N."/>
            <person name="Submissions S."/>
        </authorList>
    </citation>
    <scope>NUCLEOTIDE SEQUENCE [LARGE SCALE GENOMIC DNA]</scope>
    <source>
        <strain evidence="12">DSM 27989</strain>
    </source>
</reference>
<dbReference type="Proteomes" id="UP000184120">
    <property type="component" value="Unassembled WGS sequence"/>
</dbReference>
<evidence type="ECO:0000259" key="8">
    <source>
        <dbReference type="PROSITE" id="PS50110"/>
    </source>
</evidence>
<dbReference type="GO" id="GO:0006355">
    <property type="term" value="P:regulation of DNA-templated transcription"/>
    <property type="evidence" value="ECO:0007669"/>
    <property type="project" value="InterPro"/>
</dbReference>
<dbReference type="SMART" id="SM00448">
    <property type="entry name" value="REC"/>
    <property type="match status" value="1"/>
</dbReference>
<gene>
    <name evidence="10" type="ORF">GCM10010984_16780</name>
    <name evidence="11" type="ORF">SAMN05443634_102225</name>
</gene>
<reference evidence="10" key="5">
    <citation type="submission" date="2024-05" db="EMBL/GenBank/DDBJ databases">
        <authorList>
            <person name="Sun Q."/>
            <person name="Zhou Y."/>
        </authorList>
    </citation>
    <scope>NUCLEOTIDE SEQUENCE</scope>
    <source>
        <strain evidence="10">CGMCC 1.12707</strain>
    </source>
</reference>
<evidence type="ECO:0000313" key="10">
    <source>
        <dbReference type="EMBL" id="GGE99839.1"/>
    </source>
</evidence>
<evidence type="ECO:0000256" key="1">
    <source>
        <dbReference type="ARBA" id="ARBA00022553"/>
    </source>
</evidence>
<accession>A0A1M6U671</accession>
<dbReference type="PROSITE" id="PS51755">
    <property type="entry name" value="OMPR_PHOB"/>
    <property type="match status" value="1"/>
</dbReference>
<dbReference type="PANTHER" id="PTHR48111">
    <property type="entry name" value="REGULATOR OF RPOS"/>
    <property type="match status" value="1"/>
</dbReference>
<reference evidence="11" key="2">
    <citation type="submission" date="2016-11" db="EMBL/GenBank/DDBJ databases">
        <authorList>
            <person name="Jaros S."/>
            <person name="Januszkiewicz K."/>
            <person name="Wedrychowicz H."/>
        </authorList>
    </citation>
    <scope>NUCLEOTIDE SEQUENCE [LARGE SCALE GENOMIC DNA]</scope>
    <source>
        <strain evidence="11">DSM 27989</strain>
    </source>
</reference>
<feature type="domain" description="OmpR/PhoB-type" evidence="9">
    <location>
        <begin position="125"/>
        <end position="225"/>
    </location>
</feature>
<dbReference type="Gene3D" id="3.40.50.2300">
    <property type="match status" value="1"/>
</dbReference>
<dbReference type="Pfam" id="PF00486">
    <property type="entry name" value="Trans_reg_C"/>
    <property type="match status" value="1"/>
</dbReference>
<protein>
    <submittedName>
        <fullName evidence="10 11">DNA-binding response regulator</fullName>
    </submittedName>
</protein>
<reference evidence="13" key="4">
    <citation type="journal article" date="2019" name="Int. J. Syst. Evol. Microbiol.">
        <title>The Global Catalogue of Microorganisms (GCM) 10K type strain sequencing project: providing services to taxonomists for standard genome sequencing and annotation.</title>
        <authorList>
            <consortium name="The Broad Institute Genomics Platform"/>
            <consortium name="The Broad Institute Genome Sequencing Center for Infectious Disease"/>
            <person name="Wu L."/>
            <person name="Ma J."/>
        </authorList>
    </citation>
    <scope>NUCLEOTIDE SEQUENCE [LARGE SCALE GENOMIC DNA]</scope>
    <source>
        <strain evidence="13">CGMCC 1.12707</strain>
    </source>
</reference>
<evidence type="ECO:0000256" key="4">
    <source>
        <dbReference type="ARBA" id="ARBA00023125"/>
    </source>
</evidence>
<reference evidence="10" key="1">
    <citation type="journal article" date="2014" name="Int. J. Syst. Evol. Microbiol.">
        <title>Complete genome of a new Firmicutes species belonging to the dominant human colonic microbiota ('Ruminococcus bicirculans') reveals two chromosomes and a selective capacity to utilize plant glucans.</title>
        <authorList>
            <consortium name="NISC Comparative Sequencing Program"/>
            <person name="Wegmann U."/>
            <person name="Louis P."/>
            <person name="Goesmann A."/>
            <person name="Henrissat B."/>
            <person name="Duncan S.H."/>
            <person name="Flint H.J."/>
        </authorList>
    </citation>
    <scope>NUCLEOTIDE SEQUENCE</scope>
    <source>
        <strain evidence="10">CGMCC 1.12707</strain>
    </source>
</reference>
<keyword evidence="4 7" id="KW-0238">DNA-binding</keyword>
<dbReference type="Pfam" id="PF00072">
    <property type="entry name" value="Response_reg"/>
    <property type="match status" value="1"/>
</dbReference>
<dbReference type="GO" id="GO:0000976">
    <property type="term" value="F:transcription cis-regulatory region binding"/>
    <property type="evidence" value="ECO:0007669"/>
    <property type="project" value="TreeGrafter"/>
</dbReference>
<evidence type="ECO:0000313" key="12">
    <source>
        <dbReference type="Proteomes" id="UP000184120"/>
    </source>
</evidence>
<keyword evidence="5" id="KW-0804">Transcription</keyword>
<feature type="domain" description="Response regulatory" evidence="8">
    <location>
        <begin position="2"/>
        <end position="116"/>
    </location>
</feature>
<dbReference type="PROSITE" id="PS50110">
    <property type="entry name" value="RESPONSE_REGULATORY"/>
    <property type="match status" value="1"/>
</dbReference>
<dbReference type="EMBL" id="BMFL01000010">
    <property type="protein sequence ID" value="GGE99839.1"/>
    <property type="molecule type" value="Genomic_DNA"/>
</dbReference>
<dbReference type="RefSeq" id="WP_072929627.1">
    <property type="nucleotide sequence ID" value="NZ_BMFL01000010.1"/>
</dbReference>
<dbReference type="SMART" id="SM00862">
    <property type="entry name" value="Trans_reg_C"/>
    <property type="match status" value="1"/>
</dbReference>